<organism evidence="3 4">
    <name type="scientific">Aspergillus puulaauensis</name>
    <dbReference type="NCBI Taxonomy" id="1220207"/>
    <lineage>
        <taxon>Eukaryota</taxon>
        <taxon>Fungi</taxon>
        <taxon>Dikarya</taxon>
        <taxon>Ascomycota</taxon>
        <taxon>Pezizomycotina</taxon>
        <taxon>Eurotiomycetes</taxon>
        <taxon>Eurotiomycetidae</taxon>
        <taxon>Eurotiales</taxon>
        <taxon>Aspergillaceae</taxon>
        <taxon>Aspergillus</taxon>
    </lineage>
</organism>
<dbReference type="EMBL" id="AP024448">
    <property type="protein sequence ID" value="BCS28252.1"/>
    <property type="molecule type" value="Genomic_DNA"/>
</dbReference>
<dbReference type="KEGG" id="apuu:APUU_61300A"/>
<evidence type="ECO:0000313" key="3">
    <source>
        <dbReference type="EMBL" id="BCS28252.1"/>
    </source>
</evidence>
<reference evidence="3" key="2">
    <citation type="submission" date="2021-02" db="EMBL/GenBank/DDBJ databases">
        <title>Aspergillus puulaauensis MK2 genome sequence.</title>
        <authorList>
            <person name="Futagami T."/>
            <person name="Mori K."/>
            <person name="Kadooka C."/>
            <person name="Tanaka T."/>
        </authorList>
    </citation>
    <scope>NUCLEOTIDE SEQUENCE</scope>
    <source>
        <strain evidence="3">MK2</strain>
    </source>
</reference>
<name>A0A7R7XV12_9EURO</name>
<proteinExistence type="predicted"/>
<gene>
    <name evidence="3" type="ORF">APUU_61300A</name>
</gene>
<reference evidence="3" key="1">
    <citation type="submission" date="2021-01" db="EMBL/GenBank/DDBJ databases">
        <authorList>
            <consortium name="Aspergillus puulaauensis MK2 genome sequencing consortium"/>
            <person name="Kazuki M."/>
            <person name="Futagami T."/>
        </authorList>
    </citation>
    <scope>NUCLEOTIDE SEQUENCE</scope>
    <source>
        <strain evidence="3">MK2</strain>
    </source>
</reference>
<keyword evidence="4" id="KW-1185">Reference proteome</keyword>
<feature type="domain" description="Alpha/beta hydrolase fold-3" evidence="2">
    <location>
        <begin position="74"/>
        <end position="304"/>
    </location>
</feature>
<keyword evidence="1" id="KW-0378">Hydrolase</keyword>
<dbReference type="OrthoDB" id="408631at2759"/>
<dbReference type="SUPFAM" id="SSF53474">
    <property type="entry name" value="alpha/beta-Hydrolases"/>
    <property type="match status" value="1"/>
</dbReference>
<dbReference type="GeneID" id="64978249"/>
<dbReference type="RefSeq" id="XP_041560438.1">
    <property type="nucleotide sequence ID" value="XM_041694627.1"/>
</dbReference>
<evidence type="ECO:0000256" key="1">
    <source>
        <dbReference type="ARBA" id="ARBA00022801"/>
    </source>
</evidence>
<dbReference type="InterPro" id="IPR050300">
    <property type="entry name" value="GDXG_lipolytic_enzyme"/>
</dbReference>
<dbReference type="Proteomes" id="UP000654913">
    <property type="component" value="Chromosome 6"/>
</dbReference>
<dbReference type="GO" id="GO:0016787">
    <property type="term" value="F:hydrolase activity"/>
    <property type="evidence" value="ECO:0007669"/>
    <property type="project" value="UniProtKB-KW"/>
</dbReference>
<dbReference type="PANTHER" id="PTHR48081:SF8">
    <property type="entry name" value="ALPHA_BETA HYDROLASE FOLD-3 DOMAIN-CONTAINING PROTEIN-RELATED"/>
    <property type="match status" value="1"/>
</dbReference>
<evidence type="ECO:0000313" key="4">
    <source>
        <dbReference type="Proteomes" id="UP000654913"/>
    </source>
</evidence>
<accession>A0A7R7XV12</accession>
<sequence>MASINPEWNEFRKKNPDLRHDDDQRNDLFYASPAGQALANKVSVTNATIPARDEFQIPIRIYTAKGSRVCRGIVVFFHSGGFTGGSLETEDVSCRYMALNAPVTVISVEYRLSPAYKYPIPMNDGIDAFQYIASNVQQFIAQATEPVKLVLSGTSSGGHLAAIVSQNARNWFQMPQNGKLASQVQISGVLLRAPVTVNAVDGGTHVPPVYKILHQSWMMQYEGADLDRLSMTYNHDSLGVPANEKTSPEAYPLWGNLAGLPKTYIQICELDILRDDAVCYARGLQKAGVEVRQDFYEGLHHIFWIYGQDLGISKRAQDDCVRGLEWLLDNLEGGKDQVKHY</sequence>
<protein>
    <recommendedName>
        <fullName evidence="2">Alpha/beta hydrolase fold-3 domain-containing protein</fullName>
    </recommendedName>
</protein>
<evidence type="ECO:0000259" key="2">
    <source>
        <dbReference type="Pfam" id="PF07859"/>
    </source>
</evidence>
<dbReference type="AlphaFoldDB" id="A0A7R7XV12"/>
<dbReference type="PANTHER" id="PTHR48081">
    <property type="entry name" value="AB HYDROLASE SUPERFAMILY PROTEIN C4A8.06C"/>
    <property type="match status" value="1"/>
</dbReference>
<dbReference type="Pfam" id="PF07859">
    <property type="entry name" value="Abhydrolase_3"/>
    <property type="match status" value="1"/>
</dbReference>
<dbReference type="InterPro" id="IPR013094">
    <property type="entry name" value="AB_hydrolase_3"/>
</dbReference>
<dbReference type="Gene3D" id="3.40.50.1820">
    <property type="entry name" value="alpha/beta hydrolase"/>
    <property type="match status" value="1"/>
</dbReference>
<dbReference type="InterPro" id="IPR029058">
    <property type="entry name" value="AB_hydrolase_fold"/>
</dbReference>